<reference evidence="1 2" key="1">
    <citation type="journal article" date="2016" name="Sci. Rep.">
        <title>Draft genome sequencing and secretome analysis of fungal phytopathogen Ascochyta rabiei provides insight into the necrotrophic effector repertoire.</title>
        <authorList>
            <person name="Verma S."/>
            <person name="Gazara R.K."/>
            <person name="Nizam S."/>
            <person name="Parween S."/>
            <person name="Chattopadhyay D."/>
            <person name="Verma P.K."/>
        </authorList>
    </citation>
    <scope>NUCLEOTIDE SEQUENCE [LARGE SCALE GENOMIC DNA]</scope>
    <source>
        <strain evidence="1 2">ArDII</strain>
    </source>
</reference>
<gene>
    <name evidence="1" type="ORF">ST47_g2339</name>
</gene>
<keyword evidence="2" id="KW-1185">Reference proteome</keyword>
<dbReference type="AlphaFoldDB" id="A0A163JVA2"/>
<dbReference type="EMBL" id="JYNV01000103">
    <property type="protein sequence ID" value="KZM26624.1"/>
    <property type="molecule type" value="Genomic_DNA"/>
</dbReference>
<proteinExistence type="predicted"/>
<evidence type="ECO:0000313" key="1">
    <source>
        <dbReference type="EMBL" id="KZM26624.1"/>
    </source>
</evidence>
<dbReference type="OrthoDB" id="5190067at2759"/>
<comment type="caution">
    <text evidence="1">The sequence shown here is derived from an EMBL/GenBank/DDBJ whole genome shotgun (WGS) entry which is preliminary data.</text>
</comment>
<protein>
    <submittedName>
        <fullName evidence="1">Uncharacterized protein</fullName>
    </submittedName>
</protein>
<organism evidence="1 2">
    <name type="scientific">Didymella rabiei</name>
    <name type="common">Chickpea ascochyta blight fungus</name>
    <name type="synonym">Mycosphaerella rabiei</name>
    <dbReference type="NCBI Taxonomy" id="5454"/>
    <lineage>
        <taxon>Eukaryota</taxon>
        <taxon>Fungi</taxon>
        <taxon>Dikarya</taxon>
        <taxon>Ascomycota</taxon>
        <taxon>Pezizomycotina</taxon>
        <taxon>Dothideomycetes</taxon>
        <taxon>Pleosporomycetidae</taxon>
        <taxon>Pleosporales</taxon>
        <taxon>Pleosporineae</taxon>
        <taxon>Didymellaceae</taxon>
        <taxon>Ascochyta</taxon>
    </lineage>
</organism>
<sequence length="79" mass="9055">MFYKDTHEECIAGSRDQPHRIDLWDMPFAADASEEERIGKCKADVLAEISARETSGVNNFVILELRGHDYQSWVTLIID</sequence>
<dbReference type="Proteomes" id="UP000076837">
    <property type="component" value="Unassembled WGS sequence"/>
</dbReference>
<name>A0A163JVA2_DIDRA</name>
<accession>A0A163JVA2</accession>
<evidence type="ECO:0000313" key="2">
    <source>
        <dbReference type="Proteomes" id="UP000076837"/>
    </source>
</evidence>